<accession>A0A8X7T7U4</accession>
<evidence type="ECO:0000313" key="3">
    <source>
        <dbReference type="EMBL" id="KAE8272172.1"/>
    </source>
</evidence>
<feature type="chain" id="PRO_5036453207" description="GPI anchored protein" evidence="2">
    <location>
        <begin position="25"/>
        <end position="276"/>
    </location>
</feature>
<comment type="caution">
    <text evidence="3">The sequence shown here is derived from an EMBL/GenBank/DDBJ whole genome shotgun (WGS) entry which is preliminary data.</text>
</comment>
<sequence length="276" mass="28059">MFGSLRINSIFLLTLGTALAVVRAESDPTLPERVQFGQGEAKLDLYRRADPLNLFGLLGPRNDLGGDAIGQVIDGAVGLARGLNMEERQRVCTNAGYGLCPDGSGCCPAGGQCCPGNVYNRYECCPAGTVCNGIDGCRVGRRACPKDAEACCPIGSSCLYGSGGNATQCSSFGFGGDTASDTLTFSTVSSSSTAIFGGLPFTYTSTQFPPPTATLPTPNISTTTPTSSSTSTTASTSGFVFPFAGVTGAATPRFGDGASMSIVVVAIAFVAGTIAL</sequence>
<reference evidence="3" key="1">
    <citation type="submission" date="2016-04" db="EMBL/GenBank/DDBJ databases">
        <authorList>
            <person name="Nguyen H.D."/>
            <person name="Samba Siva P."/>
            <person name="Cullis J."/>
            <person name="Levesque C.A."/>
            <person name="Hambleton S."/>
        </authorList>
    </citation>
    <scope>NUCLEOTIDE SEQUENCE</scope>
    <source>
        <strain evidence="3">DAOMC 236422</strain>
    </source>
</reference>
<evidence type="ECO:0008006" key="5">
    <source>
        <dbReference type="Google" id="ProtNLM"/>
    </source>
</evidence>
<organism evidence="3 4">
    <name type="scientific">Tilletia walkeri</name>
    <dbReference type="NCBI Taxonomy" id="117179"/>
    <lineage>
        <taxon>Eukaryota</taxon>
        <taxon>Fungi</taxon>
        <taxon>Dikarya</taxon>
        <taxon>Basidiomycota</taxon>
        <taxon>Ustilaginomycotina</taxon>
        <taxon>Exobasidiomycetes</taxon>
        <taxon>Tilletiales</taxon>
        <taxon>Tilletiaceae</taxon>
        <taxon>Tilletia</taxon>
    </lineage>
</organism>
<dbReference type="EMBL" id="LWDG02000002">
    <property type="protein sequence ID" value="KAE8272172.1"/>
    <property type="molecule type" value="Genomic_DNA"/>
</dbReference>
<feature type="signal peptide" evidence="2">
    <location>
        <begin position="1"/>
        <end position="24"/>
    </location>
</feature>
<dbReference type="AlphaFoldDB" id="A0A8X7T7U4"/>
<protein>
    <recommendedName>
        <fullName evidence="5">GPI anchored protein</fullName>
    </recommendedName>
</protein>
<feature type="region of interest" description="Disordered" evidence="1">
    <location>
        <begin position="212"/>
        <end position="234"/>
    </location>
</feature>
<proteinExistence type="predicted"/>
<feature type="compositionally biased region" description="Low complexity" evidence="1">
    <location>
        <begin position="214"/>
        <end position="234"/>
    </location>
</feature>
<evidence type="ECO:0000256" key="1">
    <source>
        <dbReference type="SAM" id="MobiDB-lite"/>
    </source>
</evidence>
<keyword evidence="2" id="KW-0732">Signal</keyword>
<evidence type="ECO:0000256" key="2">
    <source>
        <dbReference type="SAM" id="SignalP"/>
    </source>
</evidence>
<evidence type="ECO:0000313" key="4">
    <source>
        <dbReference type="Proteomes" id="UP000078113"/>
    </source>
</evidence>
<keyword evidence="4" id="KW-1185">Reference proteome</keyword>
<reference evidence="3" key="2">
    <citation type="journal article" date="2019" name="IMA Fungus">
        <title>Genome sequencing and comparison of five Tilletia species to identify candidate genes for the detection of regulated species infecting wheat.</title>
        <authorList>
            <person name="Nguyen H.D.T."/>
            <person name="Sultana T."/>
            <person name="Kesanakurti P."/>
            <person name="Hambleton S."/>
        </authorList>
    </citation>
    <scope>NUCLEOTIDE SEQUENCE</scope>
    <source>
        <strain evidence="3">DAOMC 236422</strain>
    </source>
</reference>
<name>A0A8X7T7U4_9BASI</name>
<dbReference type="Proteomes" id="UP000078113">
    <property type="component" value="Unassembled WGS sequence"/>
</dbReference>
<gene>
    <name evidence="3" type="ORF">A4X09_0g139</name>
</gene>